<accession>A0AAW0HCU1</accession>
<dbReference type="AlphaFoldDB" id="A0AAW0HCU1"/>
<dbReference type="EMBL" id="JBBHLL010000652">
    <property type="protein sequence ID" value="KAK7798882.1"/>
    <property type="molecule type" value="Genomic_DNA"/>
</dbReference>
<protein>
    <submittedName>
        <fullName evidence="1">Uncharacterized protein</fullName>
    </submittedName>
</protein>
<comment type="caution">
    <text evidence="1">The sequence shown here is derived from an EMBL/GenBank/DDBJ whole genome shotgun (WGS) entry which is preliminary data.</text>
</comment>
<organism evidence="1 2">
    <name type="scientific">Myodes glareolus</name>
    <name type="common">Bank vole</name>
    <name type="synonym">Clethrionomys glareolus</name>
    <dbReference type="NCBI Taxonomy" id="447135"/>
    <lineage>
        <taxon>Eukaryota</taxon>
        <taxon>Metazoa</taxon>
        <taxon>Chordata</taxon>
        <taxon>Craniata</taxon>
        <taxon>Vertebrata</taxon>
        <taxon>Euteleostomi</taxon>
        <taxon>Mammalia</taxon>
        <taxon>Eutheria</taxon>
        <taxon>Euarchontoglires</taxon>
        <taxon>Glires</taxon>
        <taxon>Rodentia</taxon>
        <taxon>Myomorpha</taxon>
        <taxon>Muroidea</taxon>
        <taxon>Cricetidae</taxon>
        <taxon>Arvicolinae</taxon>
        <taxon>Myodes</taxon>
    </lineage>
</organism>
<keyword evidence="2" id="KW-1185">Reference proteome</keyword>
<name>A0AAW0HCU1_MYOGA</name>
<proteinExistence type="predicted"/>
<gene>
    <name evidence="1" type="ORF">U0070_020367</name>
</gene>
<reference evidence="1 2" key="1">
    <citation type="journal article" date="2023" name="bioRxiv">
        <title>Conserved and derived expression patterns and positive selection on dental genes reveal complex evolutionary context of ever-growing rodent molars.</title>
        <authorList>
            <person name="Calamari Z.T."/>
            <person name="Song A."/>
            <person name="Cohen E."/>
            <person name="Akter M."/>
            <person name="Roy R.D."/>
            <person name="Hallikas O."/>
            <person name="Christensen M.M."/>
            <person name="Li P."/>
            <person name="Marangoni P."/>
            <person name="Jernvall J."/>
            <person name="Klein O.D."/>
        </authorList>
    </citation>
    <scope>NUCLEOTIDE SEQUENCE [LARGE SCALE GENOMIC DNA]</scope>
    <source>
        <strain evidence="1">V071</strain>
    </source>
</reference>
<evidence type="ECO:0000313" key="1">
    <source>
        <dbReference type="EMBL" id="KAK7798882.1"/>
    </source>
</evidence>
<sequence length="82" mass="9638">MVSTMVESYVAQVGDTDIEDQQNLDSKESFPDAFEVQQWELRKESSTENPVLNVLFLAPPKSSDEDVVIIKKKRKQRRRRYY</sequence>
<evidence type="ECO:0000313" key="2">
    <source>
        <dbReference type="Proteomes" id="UP001488838"/>
    </source>
</evidence>
<dbReference type="Proteomes" id="UP001488838">
    <property type="component" value="Unassembled WGS sequence"/>
</dbReference>